<sequence>MSYTHNWNCIFPRSKPTLYVLATVTRPIPDDYTELPIADNCVQSAGITRVAILRVERISEGRRFTRNAKARTLLGIYYKKNGKTQRRTAASLISRSPSRVGIVKTWVHVASLVTRQRIPSPGNTTASYTRQKFILWKESSTPS</sequence>
<evidence type="ECO:0000313" key="2">
    <source>
        <dbReference type="RefSeq" id="XP_024944993.1"/>
    </source>
</evidence>
<protein>
    <submittedName>
        <fullName evidence="2">Uncharacterized protein LOC107271983</fullName>
    </submittedName>
</protein>
<dbReference type="GeneID" id="107271983"/>
<dbReference type="RefSeq" id="XP_024944993.1">
    <property type="nucleotide sequence ID" value="XM_025089225.1"/>
</dbReference>
<dbReference type="AlphaFoldDB" id="A0AAJ7RQ03"/>
<proteinExistence type="predicted"/>
<dbReference type="Proteomes" id="UP000694920">
    <property type="component" value="Unplaced"/>
</dbReference>
<organism evidence="1 2">
    <name type="scientific">Cephus cinctus</name>
    <name type="common">Wheat stem sawfly</name>
    <dbReference type="NCBI Taxonomy" id="211228"/>
    <lineage>
        <taxon>Eukaryota</taxon>
        <taxon>Metazoa</taxon>
        <taxon>Ecdysozoa</taxon>
        <taxon>Arthropoda</taxon>
        <taxon>Hexapoda</taxon>
        <taxon>Insecta</taxon>
        <taxon>Pterygota</taxon>
        <taxon>Neoptera</taxon>
        <taxon>Endopterygota</taxon>
        <taxon>Hymenoptera</taxon>
        <taxon>Cephoidea</taxon>
        <taxon>Cephidae</taxon>
        <taxon>Cephus</taxon>
    </lineage>
</organism>
<reference evidence="2" key="1">
    <citation type="submission" date="2025-08" db="UniProtKB">
        <authorList>
            <consortium name="RefSeq"/>
        </authorList>
    </citation>
    <scope>IDENTIFICATION</scope>
</reference>
<accession>A0AAJ7RQ03</accession>
<keyword evidence="1" id="KW-1185">Reference proteome</keyword>
<gene>
    <name evidence="2" type="primary">LOC107271983</name>
</gene>
<evidence type="ECO:0000313" key="1">
    <source>
        <dbReference type="Proteomes" id="UP000694920"/>
    </source>
</evidence>
<dbReference type="KEGG" id="ccin:107271983"/>
<name>A0AAJ7RQ03_CEPCN</name>